<accession>A0A1H8AF90</accession>
<dbReference type="GO" id="GO:0015833">
    <property type="term" value="P:peptide transport"/>
    <property type="evidence" value="ECO:0007669"/>
    <property type="project" value="TreeGrafter"/>
</dbReference>
<dbReference type="Pfam" id="PF00496">
    <property type="entry name" value="SBP_bac_5"/>
    <property type="match status" value="1"/>
</dbReference>
<evidence type="ECO:0000256" key="2">
    <source>
        <dbReference type="ARBA" id="ARBA00005695"/>
    </source>
</evidence>
<dbReference type="PANTHER" id="PTHR30290:SF64">
    <property type="entry name" value="ABC TRANSPORTER PERIPLASMIC BINDING PROTEIN"/>
    <property type="match status" value="1"/>
</dbReference>
<dbReference type="GO" id="GO:0030288">
    <property type="term" value="C:outer membrane-bounded periplasmic space"/>
    <property type="evidence" value="ECO:0007669"/>
    <property type="project" value="TreeGrafter"/>
</dbReference>
<dbReference type="Proteomes" id="UP000183002">
    <property type="component" value="Unassembled WGS sequence"/>
</dbReference>
<feature type="signal peptide" evidence="4">
    <location>
        <begin position="1"/>
        <end position="31"/>
    </location>
</feature>
<evidence type="ECO:0000313" key="6">
    <source>
        <dbReference type="EMBL" id="SEM69435.1"/>
    </source>
</evidence>
<keyword evidence="7" id="KW-1185">Reference proteome</keyword>
<evidence type="ECO:0000256" key="4">
    <source>
        <dbReference type="SAM" id="SignalP"/>
    </source>
</evidence>
<proteinExistence type="inferred from homology"/>
<organism evidence="6 7">
    <name type="scientific">Pseudorhodobacter antarcticus</name>
    <dbReference type="NCBI Taxonomy" id="1077947"/>
    <lineage>
        <taxon>Bacteria</taxon>
        <taxon>Pseudomonadati</taxon>
        <taxon>Pseudomonadota</taxon>
        <taxon>Alphaproteobacteria</taxon>
        <taxon>Rhodobacterales</taxon>
        <taxon>Paracoccaceae</taxon>
        <taxon>Pseudorhodobacter</taxon>
    </lineage>
</organism>
<dbReference type="SUPFAM" id="SSF53850">
    <property type="entry name" value="Periplasmic binding protein-like II"/>
    <property type="match status" value="1"/>
</dbReference>
<dbReference type="GO" id="GO:0042884">
    <property type="term" value="P:microcin transport"/>
    <property type="evidence" value="ECO:0007669"/>
    <property type="project" value="TreeGrafter"/>
</dbReference>
<evidence type="ECO:0000256" key="1">
    <source>
        <dbReference type="ARBA" id="ARBA00004418"/>
    </source>
</evidence>
<reference evidence="6 7" key="1">
    <citation type="submission" date="2016-10" db="EMBL/GenBank/DDBJ databases">
        <authorList>
            <person name="de Groot N.N."/>
        </authorList>
    </citation>
    <scope>NUCLEOTIDE SEQUENCE [LARGE SCALE GENOMIC DNA]</scope>
    <source>
        <strain evidence="6 7">CGMCC 1.10836</strain>
    </source>
</reference>
<name>A0A1H8AF90_9RHOB</name>
<evidence type="ECO:0000256" key="3">
    <source>
        <dbReference type="ARBA" id="ARBA00022729"/>
    </source>
</evidence>
<feature type="domain" description="Solute-binding protein family 5" evidence="5">
    <location>
        <begin position="122"/>
        <end position="513"/>
    </location>
</feature>
<evidence type="ECO:0000259" key="5">
    <source>
        <dbReference type="Pfam" id="PF00496"/>
    </source>
</evidence>
<comment type="similarity">
    <text evidence="2">Belongs to the bacterial solute-binding protein 5 family.</text>
</comment>
<keyword evidence="3 4" id="KW-0732">Signal</keyword>
<dbReference type="GO" id="GO:1904680">
    <property type="term" value="F:peptide transmembrane transporter activity"/>
    <property type="evidence" value="ECO:0007669"/>
    <property type="project" value="TreeGrafter"/>
</dbReference>
<gene>
    <name evidence="6" type="ORF">SAMN05216227_1001115</name>
</gene>
<dbReference type="RefSeq" id="WP_050521388.1">
    <property type="nucleotide sequence ID" value="NZ_FOCO01000001.1"/>
</dbReference>
<dbReference type="EMBL" id="FOCO01000001">
    <property type="protein sequence ID" value="SEM69435.1"/>
    <property type="molecule type" value="Genomic_DNA"/>
</dbReference>
<dbReference type="Gene3D" id="3.10.105.10">
    <property type="entry name" value="Dipeptide-binding Protein, Domain 3"/>
    <property type="match status" value="1"/>
</dbReference>
<comment type="subcellular location">
    <subcellularLocation>
        <location evidence="1">Periplasm</location>
    </subcellularLocation>
</comment>
<dbReference type="InterPro" id="IPR030678">
    <property type="entry name" value="Peptide/Ni-bd"/>
</dbReference>
<protein>
    <submittedName>
        <fullName evidence="6">Microcin C transport system substrate-binding protein</fullName>
    </submittedName>
</protein>
<dbReference type="STRING" id="1077947.SAMN05216227_1001115"/>
<sequence length="630" mass="69314">MQAKTARAVQPMTAGLIGGALIMALAAFATAARAETVITAHGISTFGELNLAPDFKHLAYVNPNAPKGGEISQWTSGGFDSMNPYSIKGRAAALASAPYESILEGTDDEVGAAYCLLCSTLEYPEDRSWVIFNLRDDVKFSDGTPLTAEDVIFSYETFLTKGLTDFRTIFATKVEKVEALDPMRVKFTFKPGIPTRDLPQDVGGLPIMSKAHAIANNLDMAESSLTPFLGSGPYALGSMRIGQSVTYKRNPDYWGINHPMRVGTNNFDTIRIEYFADYDAAFVGFVGGTYTFRNEASSIKWATGYDFPAVLNGGVIKAELPSGAKSTGQSFIFNLRREKFQDSRVREAIGLMFNFEWSDETLFYGIYDRIPSYWGNSFMEAKGVPSPAEAALLQPLVDDGLIGASLLTNEAIMPPVSGARQLDRGNLRRASALLDAAGWPVGADGMRRNAKNELLRVEFLNDSASFDRVINPFVENLRSLGVDAVMTRVDNAQMEDRTRPPNYDFDMTNHFAQTSIFSGTELKQYYGSETADVSSFNAMGLKSPAVDRMIEVVLAADSLETLTTATMALDRVMRAERFAIFQWYKGTHTIAYYDIFEHPENLPPYALGEMSFWWYNAEKAAALKASGVLK</sequence>
<dbReference type="Gene3D" id="3.40.190.10">
    <property type="entry name" value="Periplasmic binding protein-like II"/>
    <property type="match status" value="1"/>
</dbReference>
<evidence type="ECO:0000313" key="7">
    <source>
        <dbReference type="Proteomes" id="UP000183002"/>
    </source>
</evidence>
<feature type="chain" id="PRO_5010303916" evidence="4">
    <location>
        <begin position="32"/>
        <end position="630"/>
    </location>
</feature>
<dbReference type="CDD" id="cd08497">
    <property type="entry name" value="MbnE-like"/>
    <property type="match status" value="1"/>
</dbReference>
<dbReference type="PANTHER" id="PTHR30290">
    <property type="entry name" value="PERIPLASMIC BINDING COMPONENT OF ABC TRANSPORTER"/>
    <property type="match status" value="1"/>
</dbReference>
<dbReference type="GO" id="GO:0043190">
    <property type="term" value="C:ATP-binding cassette (ABC) transporter complex"/>
    <property type="evidence" value="ECO:0007669"/>
    <property type="project" value="InterPro"/>
</dbReference>
<dbReference type="PIRSF" id="PIRSF002741">
    <property type="entry name" value="MppA"/>
    <property type="match status" value="1"/>
</dbReference>
<dbReference type="AlphaFoldDB" id="A0A1H8AF90"/>
<dbReference type="InterPro" id="IPR039424">
    <property type="entry name" value="SBP_5"/>
</dbReference>
<dbReference type="InterPro" id="IPR000914">
    <property type="entry name" value="SBP_5_dom"/>
</dbReference>